<accession>A0ABX1J0B6</accession>
<proteinExistence type="predicted"/>
<feature type="region of interest" description="Disordered" evidence="1">
    <location>
        <begin position="42"/>
        <end position="61"/>
    </location>
</feature>
<comment type="caution">
    <text evidence="2">The sequence shown here is derived from an EMBL/GenBank/DDBJ whole genome shotgun (WGS) entry which is preliminary data.</text>
</comment>
<evidence type="ECO:0000313" key="2">
    <source>
        <dbReference type="EMBL" id="NKQ51815.1"/>
    </source>
</evidence>
<evidence type="ECO:0000313" key="3">
    <source>
        <dbReference type="Proteomes" id="UP000715441"/>
    </source>
</evidence>
<evidence type="ECO:0000256" key="1">
    <source>
        <dbReference type="SAM" id="MobiDB-lite"/>
    </source>
</evidence>
<dbReference type="Proteomes" id="UP000715441">
    <property type="component" value="Unassembled WGS sequence"/>
</dbReference>
<gene>
    <name evidence="2" type="ORF">HFP15_02845</name>
</gene>
<sequence>MSIDQPDMTEPERRAKAIRAIAGAAHDADDLRELLDMLGLDPAESLPPEQRPKPVVPVQRHKGQGIPITELAEMLAAAGFDRDTA</sequence>
<keyword evidence="3" id="KW-1185">Reference proteome</keyword>
<dbReference type="RefSeq" id="WP_168510014.1">
    <property type="nucleotide sequence ID" value="NZ_JAAXLS010000001.1"/>
</dbReference>
<organism evidence="2 3">
    <name type="scientific">Amycolatopsis acididurans</name>
    <dbReference type="NCBI Taxonomy" id="2724524"/>
    <lineage>
        <taxon>Bacteria</taxon>
        <taxon>Bacillati</taxon>
        <taxon>Actinomycetota</taxon>
        <taxon>Actinomycetes</taxon>
        <taxon>Pseudonocardiales</taxon>
        <taxon>Pseudonocardiaceae</taxon>
        <taxon>Amycolatopsis</taxon>
    </lineage>
</organism>
<name>A0ABX1J0B6_9PSEU</name>
<reference evidence="2 3" key="1">
    <citation type="submission" date="2020-04" db="EMBL/GenBank/DDBJ databases">
        <title>Novel species.</title>
        <authorList>
            <person name="Teo W.F.A."/>
            <person name="Lipun K."/>
            <person name="Srisuk N."/>
            <person name="Duangmal K."/>
        </authorList>
    </citation>
    <scope>NUCLEOTIDE SEQUENCE [LARGE SCALE GENOMIC DNA]</scope>
    <source>
        <strain evidence="2 3">K13G38</strain>
    </source>
</reference>
<protein>
    <submittedName>
        <fullName evidence="2">Uncharacterized protein</fullName>
    </submittedName>
</protein>
<dbReference type="EMBL" id="JAAXLS010000001">
    <property type="protein sequence ID" value="NKQ51815.1"/>
    <property type="molecule type" value="Genomic_DNA"/>
</dbReference>